<protein>
    <submittedName>
        <fullName evidence="2">Uncharacterized protein</fullName>
    </submittedName>
</protein>
<dbReference type="RefSeq" id="WP_147232869.1">
    <property type="nucleotide sequence ID" value="NZ_JAHHDY010000026.1"/>
</dbReference>
<proteinExistence type="predicted"/>
<sequence>MSLTSVFLYSVNSQYEQSIVHRVISKQGLCCASLGVVSRQKPTPFCQKNEKSNFGNGGFVRKTAIKSSTPNSPADPDHLSLDHLFPLQNTTTDPMVSLSD</sequence>
<evidence type="ECO:0000313" key="2">
    <source>
        <dbReference type="EMBL" id="MBT3143499.1"/>
    </source>
</evidence>
<feature type="region of interest" description="Disordered" evidence="1">
    <location>
        <begin position="65"/>
        <end position="84"/>
    </location>
</feature>
<name>A0ABS5WWI4_9RHOB</name>
<comment type="caution">
    <text evidence="2">The sequence shown here is derived from an EMBL/GenBank/DDBJ whole genome shotgun (WGS) entry which is preliminary data.</text>
</comment>
<accession>A0ABS5WWI4</accession>
<organism evidence="2 3">
    <name type="scientific">Falsiruegeria litorea</name>
    <dbReference type="NCBI Taxonomy" id="1280831"/>
    <lineage>
        <taxon>Bacteria</taxon>
        <taxon>Pseudomonadati</taxon>
        <taxon>Pseudomonadota</taxon>
        <taxon>Alphaproteobacteria</taxon>
        <taxon>Rhodobacterales</taxon>
        <taxon>Roseobacteraceae</taxon>
        <taxon>Falsiruegeria</taxon>
    </lineage>
</organism>
<evidence type="ECO:0000313" key="3">
    <source>
        <dbReference type="Proteomes" id="UP000763802"/>
    </source>
</evidence>
<dbReference type="EMBL" id="JAHHDY010000026">
    <property type="protein sequence ID" value="MBT3143499.1"/>
    <property type="molecule type" value="Genomic_DNA"/>
</dbReference>
<evidence type="ECO:0000256" key="1">
    <source>
        <dbReference type="SAM" id="MobiDB-lite"/>
    </source>
</evidence>
<gene>
    <name evidence="2" type="ORF">KL867_20795</name>
</gene>
<dbReference type="Proteomes" id="UP000763802">
    <property type="component" value="Unassembled WGS sequence"/>
</dbReference>
<reference evidence="2 3" key="1">
    <citation type="submission" date="2021-05" db="EMBL/GenBank/DDBJ databases">
        <title>Draft genomes of marine bacteria isolated from model chitin particles.</title>
        <authorList>
            <person name="Datta M.S."/>
            <person name="Schwartzman J.A."/>
            <person name="Cordero O."/>
        </authorList>
    </citation>
    <scope>NUCLEOTIDE SEQUENCE [LARGE SCALE GENOMIC DNA]</scope>
    <source>
        <strain evidence="2 3">4E07</strain>
    </source>
</reference>
<keyword evidence="3" id="KW-1185">Reference proteome</keyword>